<evidence type="ECO:0000259" key="1">
    <source>
        <dbReference type="SMART" id="SM00953"/>
    </source>
</evidence>
<gene>
    <name evidence="2" type="ORF">CS053_09955</name>
</gene>
<dbReference type="InterPro" id="IPR014914">
    <property type="entry name" value="RES_dom"/>
</dbReference>
<dbReference type="InterPro" id="IPR041206">
    <property type="entry name" value="HEPN/RES_NTD1"/>
</dbReference>
<dbReference type="Pfam" id="PF18870">
    <property type="entry name" value="HEPN_RES_NTD1"/>
    <property type="match status" value="1"/>
</dbReference>
<accession>A0A5B9E3F6</accession>
<dbReference type="SMART" id="SM00953">
    <property type="entry name" value="RES"/>
    <property type="match status" value="1"/>
</dbReference>
<dbReference type="RefSeq" id="WP_147627309.1">
    <property type="nucleotide sequence ID" value="NZ_CP042807.1"/>
</dbReference>
<sequence length="387" mass="42389">MMGLVKSEWMEAQERGWSAPDTFVCADCVDDPYLKDLISGNACSATCDYCGRVDVVDIAAEAHVVMEAIYDAIFTYYCEPSAGGVPYDGGFVVEPSDLPEILYNLDFGGHPDFFKAVVDAEVNGNSFVPAANGHWAGSHPHEVLSSGWRMFAHTVKHETRFHFAAAPRSEFMSPYDIDTADVLPAIATHLRPLIRTLPAGLEVYRSRIRRRGQTWLPLAQQMGPPPKEVTSAGRMNPAGIPYLYTAFDKATARREIGIVGRTSRTAFTATFALTRPLEVIDLTELPPEPSLFDVARKEAREQALFIRAFVAAISAPVTKNGGEHIDYVPSQVVCEYLAQVFESTPGARLGGLVYPSAVHPGGKNLVVFPDDRYLETFNGVTFIHAGN</sequence>
<evidence type="ECO:0000313" key="3">
    <source>
        <dbReference type="Proteomes" id="UP000321807"/>
    </source>
</evidence>
<name>A0A5B9E3F6_9GAMM</name>
<dbReference type="Proteomes" id="UP000321807">
    <property type="component" value="Chromosome"/>
</dbReference>
<dbReference type="Pfam" id="PF08808">
    <property type="entry name" value="RES"/>
    <property type="match status" value="1"/>
</dbReference>
<dbReference type="EMBL" id="CP042807">
    <property type="protein sequence ID" value="QEE24787.1"/>
    <property type="molecule type" value="Genomic_DNA"/>
</dbReference>
<proteinExistence type="predicted"/>
<protein>
    <submittedName>
        <fullName evidence="2">RES domain-containing protein</fullName>
    </submittedName>
</protein>
<reference evidence="2 3" key="1">
    <citation type="submission" date="2019-08" db="EMBL/GenBank/DDBJ databases">
        <title>Complete genome sequence of Rhodanobacter glycinis strain T01E-68 isolated from tomato root.</title>
        <authorList>
            <person name="Weon H.-Y."/>
            <person name="Lee S.A."/>
        </authorList>
    </citation>
    <scope>NUCLEOTIDE SEQUENCE [LARGE SCALE GENOMIC DNA]</scope>
    <source>
        <strain evidence="2 3">T01E-68</strain>
    </source>
</reference>
<dbReference type="AlphaFoldDB" id="A0A5B9E3F6"/>
<dbReference type="KEGG" id="rgl:CS053_09955"/>
<feature type="domain" description="RES" evidence="1">
    <location>
        <begin position="218"/>
        <end position="381"/>
    </location>
</feature>
<evidence type="ECO:0000313" key="2">
    <source>
        <dbReference type="EMBL" id="QEE24787.1"/>
    </source>
</evidence>
<organism evidence="2 3">
    <name type="scientific">Rhodanobacter glycinis</name>
    <dbReference type="NCBI Taxonomy" id="582702"/>
    <lineage>
        <taxon>Bacteria</taxon>
        <taxon>Pseudomonadati</taxon>
        <taxon>Pseudomonadota</taxon>
        <taxon>Gammaproteobacteria</taxon>
        <taxon>Lysobacterales</taxon>
        <taxon>Rhodanobacteraceae</taxon>
        <taxon>Rhodanobacter</taxon>
    </lineage>
</organism>